<dbReference type="EMBL" id="CM047899">
    <property type="protein sequence ID" value="KAJ0101391.1"/>
    <property type="molecule type" value="Genomic_DNA"/>
</dbReference>
<name>A0ACC1BQL9_9ROSI</name>
<reference evidence="2" key="1">
    <citation type="journal article" date="2023" name="G3 (Bethesda)">
        <title>Genome assembly and association tests identify interacting loci associated with vigor, precocity, and sex in interspecific pistachio rootstocks.</title>
        <authorList>
            <person name="Palmer W."/>
            <person name="Jacygrad E."/>
            <person name="Sagayaradj S."/>
            <person name="Cavanaugh K."/>
            <person name="Han R."/>
            <person name="Bertier L."/>
            <person name="Beede B."/>
            <person name="Kafkas S."/>
            <person name="Golino D."/>
            <person name="Preece J."/>
            <person name="Michelmore R."/>
        </authorList>
    </citation>
    <scope>NUCLEOTIDE SEQUENCE [LARGE SCALE GENOMIC DNA]</scope>
</reference>
<evidence type="ECO:0000313" key="2">
    <source>
        <dbReference type="Proteomes" id="UP001164250"/>
    </source>
</evidence>
<evidence type="ECO:0000313" key="1">
    <source>
        <dbReference type="EMBL" id="KAJ0101391.1"/>
    </source>
</evidence>
<protein>
    <submittedName>
        <fullName evidence="1">Uncharacterized protein</fullName>
    </submittedName>
</protein>
<accession>A0ACC1BQL9</accession>
<comment type="caution">
    <text evidence="1">The sequence shown here is derived from an EMBL/GenBank/DDBJ whole genome shotgun (WGS) entry which is preliminary data.</text>
</comment>
<gene>
    <name evidence="1" type="ORF">Patl1_05146</name>
</gene>
<keyword evidence="2" id="KW-1185">Reference proteome</keyword>
<proteinExistence type="predicted"/>
<sequence length="351" mass="40534">MNDDKEEEILSKSHHAAVVLPNLAKLSIERLPQLRCIWNGPSYHINLPSLTDVEVRECKSLTYVFTLSYVWSLVRLKSLKIAGCEDLEHLVIIEESDNDKGEEISSKHDLQIQTPFLSKLESVKINSCERLEYIFPISFARVLVQLEEFKVENAPQLKQVFDLDNGSEENNLQSLRIGSWNQLYETVLSGLKDGFFKNLKDLAPGLQKLEHLCLRENSELEEVFGDKDVDDVVDHIEFVLHQLERLLLHQLPSLTKFCRYHFIFPSLNRLLIIKGCPKISSRFFLDQDHSVHAKAKALTMGKEDEMAEFPSEPSIEISCFGYWNIQESLLLYIEKDEQSINQNEEEINIET</sequence>
<organism evidence="1 2">
    <name type="scientific">Pistacia atlantica</name>
    <dbReference type="NCBI Taxonomy" id="434234"/>
    <lineage>
        <taxon>Eukaryota</taxon>
        <taxon>Viridiplantae</taxon>
        <taxon>Streptophyta</taxon>
        <taxon>Embryophyta</taxon>
        <taxon>Tracheophyta</taxon>
        <taxon>Spermatophyta</taxon>
        <taxon>Magnoliopsida</taxon>
        <taxon>eudicotyledons</taxon>
        <taxon>Gunneridae</taxon>
        <taxon>Pentapetalae</taxon>
        <taxon>rosids</taxon>
        <taxon>malvids</taxon>
        <taxon>Sapindales</taxon>
        <taxon>Anacardiaceae</taxon>
        <taxon>Pistacia</taxon>
    </lineage>
</organism>
<dbReference type="Proteomes" id="UP001164250">
    <property type="component" value="Chromosome 3"/>
</dbReference>